<name>A0A1M8A2Q8_MALS4</name>
<dbReference type="CDD" id="cd00180">
    <property type="entry name" value="PKc"/>
    <property type="match status" value="1"/>
</dbReference>
<dbReference type="InterPro" id="IPR008271">
    <property type="entry name" value="Ser/Thr_kinase_AS"/>
</dbReference>
<sequence length="582" mass="64487">MSKNDLFYSHVDSPSPPRLLPPKRIDSEHDSPRKPSTFAVTRPVRPQHSKTPSFGRMSVDERETEKRRIRSEQNIDIRVFLERAFKLGEGRSSEVYLGAYAPRSHDQTTKSVSWQLCAVKRLQVDRESQLAGLEEAFALRRLGHHEHIVRLLGVLDEVEFRVQDSAEMRQAHDDPPHLLIVLEYLPFSLGSFVRRRPTAVTLPQWLDWALQLASTIQWLHQRGCVHGDIKQENVLLTPTLSVKLCDFSSVLFSNASSPATDTYTVGTPAFRAPELFNTTPWSPSEMTGLAHPALSYTLDIFSLGVLLYTLATGVEPSHRVNSVMAMRQRQNVFFSSEEGDRIERIHMGLDTQPPSASPLSSLTSSPSLDSHSSVMHESDVLPLHVVDRLLDPSPSPKGVIATYTPRAIAATAKPPTSHGASLMRAASIHTSSTSNAASVAHESFLTLPTSQEHKLRRSRTVQQPGQRAKTVGATARLAGSRTPSASSRDLPMQELHDELPPLHTFSDSVARDERPYADGAPALIMPGGDRLPDELRDLIQCMVEAKPDARPTTVHIIETLQKHIDMVFDVQPAQIPSPLSSP</sequence>
<feature type="domain" description="Protein kinase" evidence="5">
    <location>
        <begin position="81"/>
        <end position="566"/>
    </location>
</feature>
<dbReference type="Proteomes" id="UP000186303">
    <property type="component" value="Chromosome 2"/>
</dbReference>
<protein>
    <submittedName>
        <fullName evidence="6">Similar to S.cerevisiae protein ELM1 (Serine/threonine protein kinase that regulates cellular morphogenesis)</fullName>
    </submittedName>
</protein>
<dbReference type="InterPro" id="IPR000719">
    <property type="entry name" value="Prot_kinase_dom"/>
</dbReference>
<reference evidence="7" key="1">
    <citation type="journal article" date="2017" name="Nucleic Acids Res.">
        <title>Proteogenomics produces comprehensive and highly accurate protein-coding gene annotation in a complete genome assembly of Malassezia sympodialis.</title>
        <authorList>
            <person name="Zhu Y."/>
            <person name="Engstroem P.G."/>
            <person name="Tellgren-Roth C."/>
            <person name="Baudo C.D."/>
            <person name="Kennell J.C."/>
            <person name="Sun S."/>
            <person name="Billmyre R.B."/>
            <person name="Schroeder M.S."/>
            <person name="Andersson A."/>
            <person name="Holm T."/>
            <person name="Sigurgeirsson B."/>
            <person name="Wu G."/>
            <person name="Sankaranarayanan S.R."/>
            <person name="Siddharthan R."/>
            <person name="Sanyal K."/>
            <person name="Lundeberg J."/>
            <person name="Nystedt B."/>
            <person name="Boekhout T."/>
            <person name="Dawson T.L. Jr."/>
            <person name="Heitman J."/>
            <person name="Scheynius A."/>
            <person name="Lehtioe J."/>
        </authorList>
    </citation>
    <scope>NUCLEOTIDE SEQUENCE [LARGE SCALE GENOMIC DNA]</scope>
    <source>
        <strain evidence="7">ATCC 42132</strain>
    </source>
</reference>
<dbReference type="GO" id="GO:0004674">
    <property type="term" value="F:protein serine/threonine kinase activity"/>
    <property type="evidence" value="ECO:0007669"/>
    <property type="project" value="UniProtKB-KW"/>
</dbReference>
<dbReference type="EMBL" id="LT671822">
    <property type="protein sequence ID" value="SHO76709.1"/>
    <property type="molecule type" value="Genomic_DNA"/>
</dbReference>
<evidence type="ECO:0000256" key="4">
    <source>
        <dbReference type="SAM" id="MobiDB-lite"/>
    </source>
</evidence>
<dbReference type="SMART" id="SM00220">
    <property type="entry name" value="S_TKc"/>
    <property type="match status" value="1"/>
</dbReference>
<dbReference type="OMA" id="NIDIRVF"/>
<dbReference type="InterPro" id="IPR011009">
    <property type="entry name" value="Kinase-like_dom_sf"/>
</dbReference>
<dbReference type="InterPro" id="IPR051681">
    <property type="entry name" value="Ser/Thr_Kinases-Pseudokinases"/>
</dbReference>
<feature type="compositionally biased region" description="Basic and acidic residues" evidence="4">
    <location>
        <begin position="58"/>
        <end position="67"/>
    </location>
</feature>
<feature type="region of interest" description="Disordered" evidence="4">
    <location>
        <begin position="348"/>
        <end position="374"/>
    </location>
</feature>
<feature type="binding site" evidence="3">
    <location>
        <position position="120"/>
    </location>
    <ligand>
        <name>ATP</name>
        <dbReference type="ChEBI" id="CHEBI:30616"/>
    </ligand>
</feature>
<feature type="region of interest" description="Disordered" evidence="4">
    <location>
        <begin position="1"/>
        <end position="67"/>
    </location>
</feature>
<dbReference type="PROSITE" id="PS00108">
    <property type="entry name" value="PROTEIN_KINASE_ST"/>
    <property type="match status" value="1"/>
</dbReference>
<keyword evidence="6" id="KW-0418">Kinase</keyword>
<evidence type="ECO:0000259" key="5">
    <source>
        <dbReference type="PROSITE" id="PS50011"/>
    </source>
</evidence>
<evidence type="ECO:0000256" key="1">
    <source>
        <dbReference type="ARBA" id="ARBA00022741"/>
    </source>
</evidence>
<evidence type="ECO:0000256" key="2">
    <source>
        <dbReference type="ARBA" id="ARBA00022840"/>
    </source>
</evidence>
<dbReference type="GO" id="GO:0005524">
    <property type="term" value="F:ATP binding"/>
    <property type="evidence" value="ECO:0007669"/>
    <property type="project" value="UniProtKB-UniRule"/>
</dbReference>
<dbReference type="STRING" id="1230383.A0A1M8A2Q8"/>
<dbReference type="PANTHER" id="PTHR44329:SF214">
    <property type="entry name" value="PROTEIN KINASE DOMAIN-CONTAINING PROTEIN"/>
    <property type="match status" value="1"/>
</dbReference>
<dbReference type="SUPFAM" id="SSF56112">
    <property type="entry name" value="Protein kinase-like (PK-like)"/>
    <property type="match status" value="1"/>
</dbReference>
<dbReference type="PROSITE" id="PS00107">
    <property type="entry name" value="PROTEIN_KINASE_ATP"/>
    <property type="match status" value="1"/>
</dbReference>
<evidence type="ECO:0000256" key="3">
    <source>
        <dbReference type="PROSITE-ProRule" id="PRU10141"/>
    </source>
</evidence>
<dbReference type="VEuPathDB" id="FungiDB:MSYG_1047"/>
<dbReference type="Pfam" id="PF00069">
    <property type="entry name" value="Pkinase"/>
    <property type="match status" value="1"/>
</dbReference>
<evidence type="ECO:0000313" key="7">
    <source>
        <dbReference type="Proteomes" id="UP000186303"/>
    </source>
</evidence>
<evidence type="ECO:0000313" key="6">
    <source>
        <dbReference type="EMBL" id="SHO76709.1"/>
    </source>
</evidence>
<dbReference type="InterPro" id="IPR017441">
    <property type="entry name" value="Protein_kinase_ATP_BS"/>
</dbReference>
<feature type="region of interest" description="Disordered" evidence="4">
    <location>
        <begin position="449"/>
        <end position="471"/>
    </location>
</feature>
<dbReference type="Gene3D" id="1.10.510.10">
    <property type="entry name" value="Transferase(Phosphotransferase) domain 1"/>
    <property type="match status" value="1"/>
</dbReference>
<feature type="compositionally biased region" description="Low complexity" evidence="4">
    <location>
        <begin position="353"/>
        <end position="373"/>
    </location>
</feature>
<keyword evidence="1 3" id="KW-0547">Nucleotide-binding</keyword>
<dbReference type="PROSITE" id="PS50011">
    <property type="entry name" value="PROTEIN_KINASE_DOM"/>
    <property type="match status" value="1"/>
</dbReference>
<keyword evidence="2 3" id="KW-0067">ATP-binding</keyword>
<dbReference type="Gene3D" id="3.30.200.20">
    <property type="entry name" value="Phosphorylase Kinase, domain 1"/>
    <property type="match status" value="1"/>
</dbReference>
<accession>A0A1M8A2Q8</accession>
<keyword evidence="7" id="KW-1185">Reference proteome</keyword>
<dbReference type="AlphaFoldDB" id="A0A1M8A2Q8"/>
<gene>
    <name evidence="6" type="ORF">MSYG_1047</name>
</gene>
<feature type="compositionally biased region" description="Basic and acidic residues" evidence="4">
    <location>
        <begin position="23"/>
        <end position="33"/>
    </location>
</feature>
<keyword evidence="6" id="KW-0723">Serine/threonine-protein kinase</keyword>
<organism evidence="6 7">
    <name type="scientific">Malassezia sympodialis (strain ATCC 42132)</name>
    <name type="common">Atopic eczema-associated yeast</name>
    <dbReference type="NCBI Taxonomy" id="1230383"/>
    <lineage>
        <taxon>Eukaryota</taxon>
        <taxon>Fungi</taxon>
        <taxon>Dikarya</taxon>
        <taxon>Basidiomycota</taxon>
        <taxon>Ustilaginomycotina</taxon>
        <taxon>Malasseziomycetes</taxon>
        <taxon>Malasseziales</taxon>
        <taxon>Malasseziaceae</taxon>
        <taxon>Malassezia</taxon>
    </lineage>
</organism>
<proteinExistence type="predicted"/>
<dbReference type="PANTHER" id="PTHR44329">
    <property type="entry name" value="SERINE/THREONINE-PROTEIN KINASE TNNI3K-RELATED"/>
    <property type="match status" value="1"/>
</dbReference>
<dbReference type="OrthoDB" id="4062651at2759"/>
<keyword evidence="6" id="KW-0808">Transferase</keyword>